<keyword evidence="2" id="KW-1185">Reference proteome</keyword>
<gene>
    <name evidence="1" type="ORF">LARSCL_LOCUS1877</name>
</gene>
<name>A0AAV1Z1T9_9ARAC</name>
<organism evidence="1 2">
    <name type="scientific">Larinioides sclopetarius</name>
    <dbReference type="NCBI Taxonomy" id="280406"/>
    <lineage>
        <taxon>Eukaryota</taxon>
        <taxon>Metazoa</taxon>
        <taxon>Ecdysozoa</taxon>
        <taxon>Arthropoda</taxon>
        <taxon>Chelicerata</taxon>
        <taxon>Arachnida</taxon>
        <taxon>Araneae</taxon>
        <taxon>Araneomorphae</taxon>
        <taxon>Entelegynae</taxon>
        <taxon>Araneoidea</taxon>
        <taxon>Araneidae</taxon>
        <taxon>Larinioides</taxon>
    </lineage>
</organism>
<dbReference type="EMBL" id="CAXIEN010000011">
    <property type="protein sequence ID" value="CAL1264185.1"/>
    <property type="molecule type" value="Genomic_DNA"/>
</dbReference>
<dbReference type="AlphaFoldDB" id="A0AAV1Z1T9"/>
<proteinExistence type="predicted"/>
<accession>A0AAV1Z1T9</accession>
<evidence type="ECO:0000313" key="2">
    <source>
        <dbReference type="Proteomes" id="UP001497382"/>
    </source>
</evidence>
<protein>
    <submittedName>
        <fullName evidence="1">Uncharacterized protein</fullName>
    </submittedName>
</protein>
<dbReference type="Proteomes" id="UP001497382">
    <property type="component" value="Unassembled WGS sequence"/>
</dbReference>
<evidence type="ECO:0000313" key="1">
    <source>
        <dbReference type="EMBL" id="CAL1264185.1"/>
    </source>
</evidence>
<comment type="caution">
    <text evidence="1">The sequence shown here is derived from an EMBL/GenBank/DDBJ whole genome shotgun (WGS) entry which is preliminary data.</text>
</comment>
<reference evidence="1 2" key="1">
    <citation type="submission" date="2024-04" db="EMBL/GenBank/DDBJ databases">
        <authorList>
            <person name="Rising A."/>
            <person name="Reimegard J."/>
            <person name="Sonavane S."/>
            <person name="Akerstrom W."/>
            <person name="Nylinder S."/>
            <person name="Hedman E."/>
            <person name="Kallberg Y."/>
        </authorList>
    </citation>
    <scope>NUCLEOTIDE SEQUENCE [LARGE SCALE GENOMIC DNA]</scope>
</reference>
<sequence>MPLMVRILHNTAGNFLFVEGILNVDCAESLALAYAKTIESDARNNLTADPTSKFKILANSFFNFILSVDKNSKTVFPMTTYFFGNEWFIAFLNYRWFSI</sequence>